<dbReference type="Proteomes" id="UP000799779">
    <property type="component" value="Unassembled WGS sequence"/>
</dbReference>
<organism evidence="3 4">
    <name type="scientific">Amniculicola lignicola CBS 123094</name>
    <dbReference type="NCBI Taxonomy" id="1392246"/>
    <lineage>
        <taxon>Eukaryota</taxon>
        <taxon>Fungi</taxon>
        <taxon>Dikarya</taxon>
        <taxon>Ascomycota</taxon>
        <taxon>Pezizomycotina</taxon>
        <taxon>Dothideomycetes</taxon>
        <taxon>Pleosporomycetidae</taxon>
        <taxon>Pleosporales</taxon>
        <taxon>Amniculicolaceae</taxon>
        <taxon>Amniculicola</taxon>
    </lineage>
</organism>
<feature type="region of interest" description="Disordered" evidence="2">
    <location>
        <begin position="10"/>
        <end position="36"/>
    </location>
</feature>
<dbReference type="EMBL" id="ML977600">
    <property type="protein sequence ID" value="KAF1998919.1"/>
    <property type="molecule type" value="Genomic_DNA"/>
</dbReference>
<feature type="coiled-coil region" evidence="1">
    <location>
        <begin position="94"/>
        <end position="129"/>
    </location>
</feature>
<keyword evidence="4" id="KW-1185">Reference proteome</keyword>
<proteinExistence type="predicted"/>
<evidence type="ECO:0000313" key="3">
    <source>
        <dbReference type="EMBL" id="KAF1998919.1"/>
    </source>
</evidence>
<evidence type="ECO:0000256" key="2">
    <source>
        <dbReference type="SAM" id="MobiDB-lite"/>
    </source>
</evidence>
<protein>
    <submittedName>
        <fullName evidence="3">Uncharacterized protein</fullName>
    </submittedName>
</protein>
<evidence type="ECO:0000256" key="1">
    <source>
        <dbReference type="SAM" id="Coils"/>
    </source>
</evidence>
<name>A0A6A5WDP7_9PLEO</name>
<accession>A0A6A5WDP7</accession>
<evidence type="ECO:0000313" key="4">
    <source>
        <dbReference type="Proteomes" id="UP000799779"/>
    </source>
</evidence>
<keyword evidence="1" id="KW-0175">Coiled coil</keyword>
<gene>
    <name evidence="3" type="ORF">P154DRAFT_602484</name>
</gene>
<dbReference type="AlphaFoldDB" id="A0A6A5WDP7"/>
<reference evidence="3" key="1">
    <citation type="journal article" date="2020" name="Stud. Mycol.">
        <title>101 Dothideomycetes genomes: a test case for predicting lifestyles and emergence of pathogens.</title>
        <authorList>
            <person name="Haridas S."/>
            <person name="Albert R."/>
            <person name="Binder M."/>
            <person name="Bloem J."/>
            <person name="Labutti K."/>
            <person name="Salamov A."/>
            <person name="Andreopoulos B."/>
            <person name="Baker S."/>
            <person name="Barry K."/>
            <person name="Bills G."/>
            <person name="Bluhm B."/>
            <person name="Cannon C."/>
            <person name="Castanera R."/>
            <person name="Culley D."/>
            <person name="Daum C."/>
            <person name="Ezra D."/>
            <person name="Gonzalez J."/>
            <person name="Henrissat B."/>
            <person name="Kuo A."/>
            <person name="Liang C."/>
            <person name="Lipzen A."/>
            <person name="Lutzoni F."/>
            <person name="Magnuson J."/>
            <person name="Mondo S."/>
            <person name="Nolan M."/>
            <person name="Ohm R."/>
            <person name="Pangilinan J."/>
            <person name="Park H.-J."/>
            <person name="Ramirez L."/>
            <person name="Alfaro M."/>
            <person name="Sun H."/>
            <person name="Tritt A."/>
            <person name="Yoshinaga Y."/>
            <person name="Zwiers L.-H."/>
            <person name="Turgeon B."/>
            <person name="Goodwin S."/>
            <person name="Spatafora J."/>
            <person name="Crous P."/>
            <person name="Grigoriev I."/>
        </authorList>
    </citation>
    <scope>NUCLEOTIDE SEQUENCE</scope>
    <source>
        <strain evidence="3">CBS 123094</strain>
    </source>
</reference>
<sequence>MLSLMIKEARMSSSSSCSSSVRQCSPGPRDTTPQTSRSAFEIAHIHQLQSFLTQRSKDAPFWTCKCGYKNALRNEYCVKLNLKTRYTCREPRPEDMVEKKWEEAQQKKKEEEAKKARLVEEKAMKLEREFYDRGFNALTSNALIYTGTLQFRSETGIGSRNGGRRCEGAAERVWQRMTEDGWSWVW</sequence>